<dbReference type="FunFam" id="3.30.160.60:FF:001155">
    <property type="entry name" value="Zinc finger 30C"/>
    <property type="match status" value="1"/>
</dbReference>
<evidence type="ECO:0000256" key="4">
    <source>
        <dbReference type="ARBA" id="ARBA00022723"/>
    </source>
</evidence>
<dbReference type="InterPro" id="IPR036236">
    <property type="entry name" value="Znf_C2H2_sf"/>
</dbReference>
<feature type="domain" description="C2H2-type" evidence="14">
    <location>
        <begin position="353"/>
        <end position="380"/>
    </location>
</feature>
<dbReference type="SUPFAM" id="SSF57667">
    <property type="entry name" value="beta-beta-alpha zinc fingers"/>
    <property type="match status" value="4"/>
</dbReference>
<dbReference type="SMART" id="SM00355">
    <property type="entry name" value="ZnF_C2H2"/>
    <property type="match status" value="7"/>
</dbReference>
<reference evidence="15" key="2">
    <citation type="submission" date="2025-09" db="UniProtKB">
        <authorList>
            <consortium name="Ensembl"/>
        </authorList>
    </citation>
    <scope>IDENTIFICATION</scope>
</reference>
<dbReference type="InterPro" id="IPR013087">
    <property type="entry name" value="Znf_C2H2_type"/>
</dbReference>
<proteinExistence type="inferred from homology"/>
<keyword evidence="9" id="KW-0238">DNA-binding</keyword>
<evidence type="ECO:0000313" key="15">
    <source>
        <dbReference type="Ensembl" id="ENSLLEP00000046528.1"/>
    </source>
</evidence>
<comment type="similarity">
    <text evidence="3">Belongs to the krueppel C2H2-type zinc-finger protein family.</text>
</comment>
<keyword evidence="11" id="KW-0539">Nucleus</keyword>
<dbReference type="PANTHER" id="PTHR14003:SF25">
    <property type="entry name" value="GASTRULA ZINC FINGER PROTEIN XLCGF57.1"/>
    <property type="match status" value="1"/>
</dbReference>
<dbReference type="FunFam" id="3.30.160.60:FF:000358">
    <property type="entry name" value="zinc finger protein 24"/>
    <property type="match status" value="1"/>
</dbReference>
<dbReference type="FunFam" id="3.30.160.60:FF:002005">
    <property type="entry name" value="Zinc finger protein 200"/>
    <property type="match status" value="1"/>
</dbReference>
<keyword evidence="4" id="KW-0479">Metal-binding</keyword>
<comment type="subcellular location">
    <subcellularLocation>
        <location evidence="2">Nucleus</location>
    </subcellularLocation>
</comment>
<dbReference type="GO" id="GO:0031519">
    <property type="term" value="C:PcG protein complex"/>
    <property type="evidence" value="ECO:0007669"/>
    <property type="project" value="TreeGrafter"/>
</dbReference>
<evidence type="ECO:0000256" key="12">
    <source>
        <dbReference type="PROSITE-ProRule" id="PRU00042"/>
    </source>
</evidence>
<evidence type="ECO:0000256" key="11">
    <source>
        <dbReference type="ARBA" id="ARBA00023242"/>
    </source>
</evidence>
<name>A0A8C5R6Y2_9ANUR</name>
<dbReference type="FunFam" id="3.30.160.60:FF:000478">
    <property type="entry name" value="Zinc finger protein 133"/>
    <property type="match status" value="1"/>
</dbReference>
<evidence type="ECO:0000256" key="10">
    <source>
        <dbReference type="ARBA" id="ARBA00023163"/>
    </source>
</evidence>
<dbReference type="OrthoDB" id="8117402at2759"/>
<accession>A0A8C5R6Y2</accession>
<keyword evidence="6 12" id="KW-0863">Zinc-finger</keyword>
<evidence type="ECO:0000256" key="3">
    <source>
        <dbReference type="ARBA" id="ARBA00006991"/>
    </source>
</evidence>
<keyword evidence="5" id="KW-0677">Repeat</keyword>
<protein>
    <recommendedName>
        <fullName evidence="14">C2H2-type domain-containing protein</fullName>
    </recommendedName>
</protein>
<dbReference type="Proteomes" id="UP000694569">
    <property type="component" value="Unplaced"/>
</dbReference>
<feature type="domain" description="C2H2-type" evidence="14">
    <location>
        <begin position="409"/>
        <end position="436"/>
    </location>
</feature>
<dbReference type="Pfam" id="PF00096">
    <property type="entry name" value="zf-C2H2"/>
    <property type="match status" value="6"/>
</dbReference>
<dbReference type="PROSITE" id="PS50157">
    <property type="entry name" value="ZINC_FINGER_C2H2_2"/>
    <property type="match status" value="7"/>
</dbReference>
<dbReference type="FunFam" id="3.30.160.60:FF:000322">
    <property type="entry name" value="GDNF-inducible zinc finger protein 1"/>
    <property type="match status" value="1"/>
</dbReference>
<dbReference type="GO" id="GO:0000785">
    <property type="term" value="C:chromatin"/>
    <property type="evidence" value="ECO:0007669"/>
    <property type="project" value="TreeGrafter"/>
</dbReference>
<keyword evidence="10" id="KW-0804">Transcription</keyword>
<feature type="domain" description="C2H2-type" evidence="14">
    <location>
        <begin position="381"/>
        <end position="408"/>
    </location>
</feature>
<evidence type="ECO:0000313" key="16">
    <source>
        <dbReference type="Proteomes" id="UP000694569"/>
    </source>
</evidence>
<evidence type="ECO:0000256" key="9">
    <source>
        <dbReference type="ARBA" id="ARBA00023125"/>
    </source>
</evidence>
<feature type="domain" description="C2H2-type" evidence="14">
    <location>
        <begin position="493"/>
        <end position="519"/>
    </location>
</feature>
<dbReference type="Ensembl" id="ENSLLET00000048369.1">
    <property type="protein sequence ID" value="ENSLLEP00000046528.1"/>
    <property type="gene ID" value="ENSLLEG00000029491.1"/>
</dbReference>
<feature type="domain" description="C2H2-type" evidence="14">
    <location>
        <begin position="325"/>
        <end position="352"/>
    </location>
</feature>
<evidence type="ECO:0000256" key="6">
    <source>
        <dbReference type="ARBA" id="ARBA00022771"/>
    </source>
</evidence>
<organism evidence="15 16">
    <name type="scientific">Leptobrachium leishanense</name>
    <name type="common">Leishan spiny toad</name>
    <dbReference type="NCBI Taxonomy" id="445787"/>
    <lineage>
        <taxon>Eukaryota</taxon>
        <taxon>Metazoa</taxon>
        <taxon>Chordata</taxon>
        <taxon>Craniata</taxon>
        <taxon>Vertebrata</taxon>
        <taxon>Euteleostomi</taxon>
        <taxon>Amphibia</taxon>
        <taxon>Batrachia</taxon>
        <taxon>Anura</taxon>
        <taxon>Pelobatoidea</taxon>
        <taxon>Megophryidae</taxon>
        <taxon>Leptobrachium</taxon>
    </lineage>
</organism>
<dbReference type="GO" id="GO:0005667">
    <property type="term" value="C:transcription regulator complex"/>
    <property type="evidence" value="ECO:0007669"/>
    <property type="project" value="TreeGrafter"/>
</dbReference>
<reference evidence="15" key="1">
    <citation type="submission" date="2025-08" db="UniProtKB">
        <authorList>
            <consortium name="Ensembl"/>
        </authorList>
    </citation>
    <scope>IDENTIFICATION</scope>
</reference>
<feature type="domain" description="C2H2-type" evidence="14">
    <location>
        <begin position="437"/>
        <end position="464"/>
    </location>
</feature>
<evidence type="ECO:0000259" key="14">
    <source>
        <dbReference type="PROSITE" id="PS50157"/>
    </source>
</evidence>
<evidence type="ECO:0000256" key="7">
    <source>
        <dbReference type="ARBA" id="ARBA00022833"/>
    </source>
</evidence>
<comment type="function">
    <text evidence="1">May be involved in transcriptional regulation.</text>
</comment>
<keyword evidence="7" id="KW-0862">Zinc</keyword>
<feature type="domain" description="C2H2-type" evidence="14">
    <location>
        <begin position="465"/>
        <end position="492"/>
    </location>
</feature>
<dbReference type="GO" id="GO:0000981">
    <property type="term" value="F:DNA-binding transcription factor activity, RNA polymerase II-specific"/>
    <property type="evidence" value="ECO:0007669"/>
    <property type="project" value="TreeGrafter"/>
</dbReference>
<dbReference type="PROSITE" id="PS00028">
    <property type="entry name" value="ZINC_FINGER_C2H2_1"/>
    <property type="match status" value="7"/>
</dbReference>
<evidence type="ECO:0000256" key="1">
    <source>
        <dbReference type="ARBA" id="ARBA00003767"/>
    </source>
</evidence>
<dbReference type="GO" id="GO:0008270">
    <property type="term" value="F:zinc ion binding"/>
    <property type="evidence" value="ECO:0007669"/>
    <property type="project" value="UniProtKB-KW"/>
</dbReference>
<dbReference type="GeneTree" id="ENSGT01150000286939"/>
<feature type="region of interest" description="Disordered" evidence="13">
    <location>
        <begin position="130"/>
        <end position="154"/>
    </location>
</feature>
<keyword evidence="8" id="KW-0805">Transcription regulation</keyword>
<sequence>MTLQSWAWPGLGRNSCGYMTDLMKKDSETMEKILDLTLEIIYLLTGEDCIVMKKSGDRVVHSGSPRLADSFFDTHRPCTLQLPHSLEHRRNKMILELSNQIIRLLSGEEWDYIGHNDLNEDMMETHQSLRSKGGSEDRCTWNRTHKPSPAATYPPEEECKVKKTRPRTNHLLERLQKCVKNGEEPAFPEGNFSDTNICSPAEPAQTAYPSPYMRSGQTLHIESDKDGGVSPTEDDTETEHISVHLKQEMTLRKDYLRDTVYPATEYLSVHIKEESASSEDDFTDMDVYAGDGSIDVSDDNVNCDAYWESPESNSAFDAVVVNKRLSCSACGERFTTDLSLLTHQKTHPRERQFSCFDCGKCFINSSNLITHQRIHTGEKPFFCSECGRHFTCSSNLAAHQRTHTGDRSFACPECRKCFTTNFNLLAHLRIHTGEKPFSCVDCGKCFTNNSGLVSHQRIHTGEKPFSCEECGKCFSDKTDLTRHHRIHTGEKPFSCSRCGKYFRYKSALNRHQRIHSGEK</sequence>
<dbReference type="PANTHER" id="PTHR14003">
    <property type="entry name" value="TRANSCRIPTIONAL REPRESSOR PROTEIN YY"/>
    <property type="match status" value="1"/>
</dbReference>
<dbReference type="GO" id="GO:0000978">
    <property type="term" value="F:RNA polymerase II cis-regulatory region sequence-specific DNA binding"/>
    <property type="evidence" value="ECO:0007669"/>
    <property type="project" value="TreeGrafter"/>
</dbReference>
<dbReference type="FunFam" id="3.30.160.60:FF:002343">
    <property type="entry name" value="Zinc finger protein 33A"/>
    <property type="match status" value="1"/>
</dbReference>
<evidence type="ECO:0000256" key="13">
    <source>
        <dbReference type="SAM" id="MobiDB-lite"/>
    </source>
</evidence>
<evidence type="ECO:0000256" key="5">
    <source>
        <dbReference type="ARBA" id="ARBA00022737"/>
    </source>
</evidence>
<evidence type="ECO:0000256" key="8">
    <source>
        <dbReference type="ARBA" id="ARBA00023015"/>
    </source>
</evidence>
<dbReference type="AlphaFoldDB" id="A0A8C5R6Y2"/>
<keyword evidence="16" id="KW-1185">Reference proteome</keyword>
<evidence type="ECO:0000256" key="2">
    <source>
        <dbReference type="ARBA" id="ARBA00004123"/>
    </source>
</evidence>
<dbReference type="Gene3D" id="3.30.160.60">
    <property type="entry name" value="Classic Zinc Finger"/>
    <property type="match status" value="7"/>
</dbReference>